<comment type="caution">
    <text evidence="1">The sequence shown here is derived from an EMBL/GenBank/DDBJ whole genome shotgun (WGS) entry which is preliminary data.</text>
</comment>
<accession>A0A8B5VSN4</accession>
<reference evidence="1 2" key="1">
    <citation type="submission" date="2017-10" db="EMBL/GenBank/DDBJ databases">
        <title>FDA dAtabase for Regulatory Grade micrObial Sequences (FDA-ARGOS): Supporting development and validation of Infectious Disease Dx tests.</title>
        <authorList>
            <person name="Campos J."/>
            <person name="Goldberg B."/>
            <person name="Tallon L.J."/>
            <person name="Sadzewicz L."/>
            <person name="Sengamalay N."/>
            <person name="Ott S."/>
            <person name="Godinez A."/>
            <person name="Nagaraj S."/>
            <person name="Vyas G."/>
            <person name="Aluvathingal J."/>
            <person name="Nadendla S."/>
            <person name="Geyer C."/>
            <person name="Nandy P."/>
            <person name="Hobson J."/>
            <person name="Sichtig H."/>
        </authorList>
    </citation>
    <scope>NUCLEOTIDE SEQUENCE [LARGE SCALE GENOMIC DNA]</scope>
    <source>
        <strain evidence="1 2">FDAARGOS_185</strain>
    </source>
</reference>
<sequence>MIYLIPNWKQTDNNLENERVLNITKLFTESDEQYKLFLLNHLPFLRYKAQEHSLLFTSYWRAYDVIQNISVSDGHPLSFEDLSFPSDIETIYTPFGIVLFRKNRKYGEVKFNKYGCIEGVKYFKEDHNYFEYYDDRGFLSLIEHMTKQNVVTRREYFNEYGEKTLTEILDGNPEIIIEEAGNESLKKKIFYTMDEVIAEVLKIELQQIPDDNKKIIATTDNDILKVTQFIQDEEELVRIVSDDDALQAYDRKLFIKSMKKAAYVVTDTKAKSQELLKVKKANPELANIEITTIPMFNTELALGMSNSIAQLIIYWRVEQLTDFLLEANQVFIKNLIDQTKYSLIVEVSSLLDQSKLQEHQKEIIDSYFDVDSESDDFKKVAHFIEAKRIKRLYKADELAIEDIRKTDSWKNLVKAINVYNRIEFRVQPTLLSIKNDFHKARLYVDINEKYNLQMQSLAISAGIPQITKVKTDFIEDKKNGAVVRRISELEPALTFFLQNLSNWNNALVKNISVIEDFSPQIILEKWRDVLNG</sequence>
<dbReference type="EMBL" id="PDXQ01000002">
    <property type="protein sequence ID" value="TRZ28250.1"/>
    <property type="molecule type" value="Genomic_DNA"/>
</dbReference>
<evidence type="ECO:0000313" key="2">
    <source>
        <dbReference type="Proteomes" id="UP000316316"/>
    </source>
</evidence>
<dbReference type="NCBIfam" id="TIGR03713">
    <property type="entry name" value="acc_sec_asp1"/>
    <property type="match status" value="1"/>
</dbReference>
<organism evidence="1 2">
    <name type="scientific">Enterococcus avium</name>
    <name type="common">Streptococcus avium</name>
    <dbReference type="NCBI Taxonomy" id="33945"/>
    <lineage>
        <taxon>Bacteria</taxon>
        <taxon>Bacillati</taxon>
        <taxon>Bacillota</taxon>
        <taxon>Bacilli</taxon>
        <taxon>Lactobacillales</taxon>
        <taxon>Enterococcaceae</taxon>
        <taxon>Enterococcus</taxon>
    </lineage>
</organism>
<protein>
    <submittedName>
        <fullName evidence="1">Accessory Sec system protein Asp1</fullName>
    </submittedName>
</protein>
<evidence type="ECO:0000313" key="1">
    <source>
        <dbReference type="EMBL" id="TRZ28250.1"/>
    </source>
</evidence>
<dbReference type="InterPro" id="IPR022372">
    <property type="entry name" value="Accessory_SS_Asp1"/>
</dbReference>
<dbReference type="AlphaFoldDB" id="A0A8B5VSN4"/>
<proteinExistence type="predicted"/>
<dbReference type="Proteomes" id="UP000316316">
    <property type="component" value="Unassembled WGS sequence"/>
</dbReference>
<dbReference type="Pfam" id="PF16993">
    <property type="entry name" value="Asp1"/>
    <property type="match status" value="1"/>
</dbReference>
<dbReference type="RefSeq" id="WP_016178080.1">
    <property type="nucleotide sequence ID" value="NZ_CABHNH010000034.1"/>
</dbReference>
<name>A0A8B5VSN4_ENTAV</name>
<gene>
    <name evidence="1" type="primary">asp1</name>
    <name evidence="1" type="ORF">AUF17_16090</name>
</gene>
<dbReference type="GO" id="GO:0015031">
    <property type="term" value="P:protein transport"/>
    <property type="evidence" value="ECO:0007669"/>
    <property type="project" value="InterPro"/>
</dbReference>